<protein>
    <submittedName>
        <fullName evidence="2">DUF2325 domain-containing protein</fullName>
    </submittedName>
</protein>
<proteinExistence type="inferred from homology"/>
<evidence type="ECO:0000313" key="3">
    <source>
        <dbReference type="Proteomes" id="UP000671913"/>
    </source>
</evidence>
<sequence length="90" mass="10482">MSVMIIGGDRLGNIVKNLQIYGYDVVKHVSGRKKREVNCNIPCNIDMVMVFTDYVNHEVVNTIKREGKKRNFKMIFVKRSWSHIADEIKI</sequence>
<reference evidence="2" key="1">
    <citation type="submission" date="2020-08" db="EMBL/GenBank/DDBJ databases">
        <title>Genomic insights into the carbon and energy metabolism of the first obligate autotrophic acetogenic bacterium Aceticella autotrophica gen. nov., sp. nov.</title>
        <authorList>
            <person name="Toshchakov S.V."/>
            <person name="Elcheninov A.G."/>
            <person name="Kublanov I.V."/>
            <person name="Frolov E.N."/>
            <person name="Lebedinsky A.V."/>
        </authorList>
    </citation>
    <scope>NUCLEOTIDE SEQUENCE</scope>
    <source>
        <strain evidence="2">3443-3Ac</strain>
    </source>
</reference>
<name>A0A975G9X4_9THEO</name>
<accession>A0A975G9X4</accession>
<evidence type="ECO:0000313" key="2">
    <source>
        <dbReference type="EMBL" id="QSZ26979.1"/>
    </source>
</evidence>
<dbReference type="RefSeq" id="WP_284679669.1">
    <property type="nucleotide sequence ID" value="NZ_CP060096.1"/>
</dbReference>
<dbReference type="AlphaFoldDB" id="A0A975G9X4"/>
<dbReference type="Pfam" id="PF10087">
    <property type="entry name" value="DUF2325"/>
    <property type="match status" value="1"/>
</dbReference>
<dbReference type="EMBL" id="CP060096">
    <property type="protein sequence ID" value="QSZ26979.1"/>
    <property type="molecule type" value="Genomic_DNA"/>
</dbReference>
<evidence type="ECO:0000256" key="1">
    <source>
        <dbReference type="ARBA" id="ARBA00007189"/>
    </source>
</evidence>
<keyword evidence="3" id="KW-1185">Reference proteome</keyword>
<dbReference type="InterPro" id="IPR016772">
    <property type="entry name" value="UCP020408"/>
</dbReference>
<dbReference type="Proteomes" id="UP000671913">
    <property type="component" value="Chromosome"/>
</dbReference>
<organism evidence="2 3">
    <name type="scientific">Aceticella autotrophica</name>
    <dbReference type="NCBI Taxonomy" id="2755338"/>
    <lineage>
        <taxon>Bacteria</taxon>
        <taxon>Bacillati</taxon>
        <taxon>Bacillota</taxon>
        <taxon>Clostridia</taxon>
        <taxon>Thermoanaerobacterales</taxon>
        <taxon>Thermoanaerobacteraceae</taxon>
        <taxon>Aceticella</taxon>
    </lineage>
</organism>
<gene>
    <name evidence="2" type="ORF">ACETAC_08910</name>
</gene>
<dbReference type="KEGG" id="aaut:ACETAC_08910"/>
<comment type="similarity">
    <text evidence="1">Belongs to the UPF0751 family.</text>
</comment>